<dbReference type="GO" id="GO:0031462">
    <property type="term" value="C:Cul2-RING ubiquitin ligase complex"/>
    <property type="evidence" value="ECO:0007669"/>
    <property type="project" value="TreeGrafter"/>
</dbReference>
<feature type="compositionally biased region" description="Basic and acidic residues" evidence="1">
    <location>
        <begin position="448"/>
        <end position="459"/>
    </location>
</feature>
<organism evidence="2 4">
    <name type="scientific">Araneus ventricosus</name>
    <name type="common">Orbweaver spider</name>
    <name type="synonym">Epeira ventricosa</name>
    <dbReference type="NCBI Taxonomy" id="182803"/>
    <lineage>
        <taxon>Eukaryota</taxon>
        <taxon>Metazoa</taxon>
        <taxon>Ecdysozoa</taxon>
        <taxon>Arthropoda</taxon>
        <taxon>Chelicerata</taxon>
        <taxon>Arachnida</taxon>
        <taxon>Araneae</taxon>
        <taxon>Araneomorphae</taxon>
        <taxon>Entelegynae</taxon>
        <taxon>Araneoidea</taxon>
        <taxon>Araneidae</taxon>
        <taxon>Araneus</taxon>
    </lineage>
</organism>
<dbReference type="Proteomes" id="UP000499080">
    <property type="component" value="Unassembled WGS sequence"/>
</dbReference>
<gene>
    <name evidence="2" type="ORF">AVEN_104439_1</name>
    <name evidence="3" type="ORF">AVEN_114227_1</name>
</gene>
<evidence type="ECO:0000313" key="2">
    <source>
        <dbReference type="EMBL" id="GBO43670.1"/>
    </source>
</evidence>
<evidence type="ECO:0000313" key="4">
    <source>
        <dbReference type="Proteomes" id="UP000499080"/>
    </source>
</evidence>
<dbReference type="GO" id="GO:0043161">
    <property type="term" value="P:proteasome-mediated ubiquitin-dependent protein catabolic process"/>
    <property type="evidence" value="ECO:0007669"/>
    <property type="project" value="TreeGrafter"/>
</dbReference>
<dbReference type="InterPro" id="IPR042476">
    <property type="entry name" value="APPBP2"/>
</dbReference>
<accession>A0A4Y2X4D6</accession>
<keyword evidence="4" id="KW-1185">Reference proteome</keyword>
<protein>
    <submittedName>
        <fullName evidence="2">Uncharacterized protein</fullName>
    </submittedName>
</protein>
<dbReference type="PANTHER" id="PTHR46575">
    <property type="entry name" value="AMYLOID PROTEIN-BINDING PROTEIN 2"/>
    <property type="match status" value="1"/>
</dbReference>
<dbReference type="GO" id="GO:1990756">
    <property type="term" value="F:ubiquitin-like ligase-substrate adaptor activity"/>
    <property type="evidence" value="ECO:0007669"/>
    <property type="project" value="TreeGrafter"/>
</dbReference>
<dbReference type="EMBL" id="BGPR01070175">
    <property type="protein sequence ID" value="GBO43674.1"/>
    <property type="molecule type" value="Genomic_DNA"/>
</dbReference>
<sequence>MESLSSLYDLCIRHLAKHVEHFPYESVSVPNSVWVDVCHFRLRNDSFGSWFVRLMEHLDLFYEMIVSNRLKEEHLLTLFRTCSFTRPSCNNTLSKKLSETYIRRCSFPSSSHLDLGLVLGNILSLVGLFRESEAVYSSNWKLCLSLNEKDPTRMSNSLKGLLHARHVSRQSEKATETYRDLQNWIVHVHDVQSNIDFASAYGELACFELSRSDYSEAYRWSLKASSGIAAHVSVQERVNVYIVSIQACLEIGDFLKVDDLFRNVCQDYEKARQSDILYTDKMYADILKEYVRYLLKKDTSLTCHVLFIDYYMLEFLFQLKYFDSVKSPETIYKDVLTIYIKMYGRRNVLTVLLKKDLGNLVRERNEKKLCSRTRCLEVSKAKVGFPNSIKEPCRNPFHSFPSDHSDETDVCRVAVPLSKEIKNMSREMSSSTANVDKVSFENSAEVARSSRSDVTDRGGRPGSKKSNLIVLTYGKNRKRTIKDKTWRGIPGRITYRTDKEEFVYLRVPSHFLTANVEEVSTENSTDSPVVVGGNSVLKS</sequence>
<evidence type="ECO:0000313" key="3">
    <source>
        <dbReference type="EMBL" id="GBO43674.1"/>
    </source>
</evidence>
<proteinExistence type="predicted"/>
<feature type="region of interest" description="Disordered" evidence="1">
    <location>
        <begin position="446"/>
        <end position="466"/>
    </location>
</feature>
<reference evidence="2 4" key="1">
    <citation type="journal article" date="2019" name="Sci. Rep.">
        <title>Orb-weaving spider Araneus ventricosus genome elucidates the spidroin gene catalogue.</title>
        <authorList>
            <person name="Kono N."/>
            <person name="Nakamura H."/>
            <person name="Ohtoshi R."/>
            <person name="Moran D.A.P."/>
            <person name="Shinohara A."/>
            <person name="Yoshida Y."/>
            <person name="Fujiwara M."/>
            <person name="Mori M."/>
            <person name="Tomita M."/>
            <person name="Arakawa K."/>
        </authorList>
    </citation>
    <scope>NUCLEOTIDE SEQUENCE [LARGE SCALE GENOMIC DNA]</scope>
</reference>
<dbReference type="GO" id="GO:0006886">
    <property type="term" value="P:intracellular protein transport"/>
    <property type="evidence" value="ECO:0007669"/>
    <property type="project" value="InterPro"/>
</dbReference>
<dbReference type="PANTHER" id="PTHR46575:SF1">
    <property type="entry name" value="AMYLOID PROTEIN-BINDING PROTEIN 2"/>
    <property type="match status" value="1"/>
</dbReference>
<name>A0A4Y2X4D6_ARAVE</name>
<comment type="caution">
    <text evidence="2">The sequence shown here is derived from an EMBL/GenBank/DDBJ whole genome shotgun (WGS) entry which is preliminary data.</text>
</comment>
<dbReference type="EMBL" id="BGPR01070173">
    <property type="protein sequence ID" value="GBO43670.1"/>
    <property type="molecule type" value="Genomic_DNA"/>
</dbReference>
<dbReference type="AlphaFoldDB" id="A0A4Y2X4D6"/>
<evidence type="ECO:0000256" key="1">
    <source>
        <dbReference type="SAM" id="MobiDB-lite"/>
    </source>
</evidence>